<evidence type="ECO:0000256" key="1">
    <source>
        <dbReference type="SAM" id="MobiDB-lite"/>
    </source>
</evidence>
<organism evidence="3 4">
    <name type="scientific">Dendrobium chrysotoxum</name>
    <name type="common">Orchid</name>
    <dbReference type="NCBI Taxonomy" id="161865"/>
    <lineage>
        <taxon>Eukaryota</taxon>
        <taxon>Viridiplantae</taxon>
        <taxon>Streptophyta</taxon>
        <taxon>Embryophyta</taxon>
        <taxon>Tracheophyta</taxon>
        <taxon>Spermatophyta</taxon>
        <taxon>Magnoliopsida</taxon>
        <taxon>Liliopsida</taxon>
        <taxon>Asparagales</taxon>
        <taxon>Orchidaceae</taxon>
        <taxon>Epidendroideae</taxon>
        <taxon>Malaxideae</taxon>
        <taxon>Dendrobiinae</taxon>
        <taxon>Dendrobium</taxon>
    </lineage>
</organism>
<name>A0AAV7HD03_DENCH</name>
<evidence type="ECO:0000313" key="3">
    <source>
        <dbReference type="EMBL" id="KAH0465318.1"/>
    </source>
</evidence>
<gene>
    <name evidence="3" type="ORF">IEQ34_005421</name>
</gene>
<evidence type="ECO:0000313" key="4">
    <source>
        <dbReference type="Proteomes" id="UP000775213"/>
    </source>
</evidence>
<proteinExistence type="predicted"/>
<dbReference type="EMBL" id="JAGFBR010000006">
    <property type="protein sequence ID" value="KAH0465318.1"/>
    <property type="molecule type" value="Genomic_DNA"/>
</dbReference>
<feature type="domain" description="GRPD C-terminal" evidence="2">
    <location>
        <begin position="508"/>
        <end position="664"/>
    </location>
</feature>
<feature type="compositionally biased region" description="Polar residues" evidence="1">
    <location>
        <begin position="11"/>
        <end position="22"/>
    </location>
</feature>
<dbReference type="PANTHER" id="PTHR34365">
    <property type="entry name" value="ENOLASE (DUF1399)"/>
    <property type="match status" value="1"/>
</dbReference>
<dbReference type="InterPro" id="IPR057518">
    <property type="entry name" value="GRDP_C"/>
</dbReference>
<comment type="caution">
    <text evidence="3">The sequence shown here is derived from an EMBL/GenBank/DDBJ whole genome shotgun (WGS) entry which is preliminary data.</text>
</comment>
<dbReference type="Pfam" id="PF07173">
    <property type="entry name" value="GRDP-like"/>
    <property type="match status" value="1"/>
</dbReference>
<dbReference type="Proteomes" id="UP000775213">
    <property type="component" value="Unassembled WGS sequence"/>
</dbReference>
<sequence>MSGRNVGLTAASPNSSTDNSFSGGRHNCDSGCNAGDAASAFFSHTEEASKLCITIDLVAAARRHLSFLRSVAGSPILHNPSAILYTIRRYEEIWMPMMADLSSESSSVPMLLPPLDVEWVWLCHCLDSEHYREYCVSKFGAVIDRPAILDKENEEYAADRCRDIWNVRHPSEPFDFDFDEDNSSVLTTSDASSSKGIFASVAKHSELCSFFSDPFVPEIVYLVSARRRYINFLLLMKKSAVRNFRMVPAADIRLMWHTHQSFPGRYFTDMEGMGDFGRRVVGFKDQVTTEEAERTIRAWEVEFDEPYERAGVAMDPPSSPGRLFFNWDALNNDVNRHYKGLQPRFLMEVTVFLKGKWKEKECHNVSKTFLRMRTVRSHKELKLDKSIFESSSSEQWRKAWHLYCEFGARGIVIEVRKHGNGFLRNSKLIKKIYFYWNDLLRSTTLTLIRELEFELRALSSVTPPVQAPYLLKTVPDCVTDDSGAMISDVILKMKRYRPQEGRWLSRTVLDHAGRECFVIRTRVGRGFWRRGADNPAAVKWDERIIEVREGQWSYVASSVGYAPEKVVGVATPARENSNDRKMVWSLSTGDVLTICWEHGLSFQLQNESSDQSVVLQEGRKLQYQVSENNPEEEQHYITTVRSNPENPDGKATALLNWKLQAIEFLPEEDAVFVLLLNMAILRTMSQIRREDIGGLLVRRRVREVSPGIRDWGSVSLPANSSNDHLLPHFNPWYWNNASEVLASAEANDWRGQNHRYSPVFGKDELYRSSIIS</sequence>
<evidence type="ECO:0000259" key="2">
    <source>
        <dbReference type="Pfam" id="PF25335"/>
    </source>
</evidence>
<accession>A0AAV7HD03</accession>
<keyword evidence="4" id="KW-1185">Reference proteome</keyword>
<reference evidence="3 4" key="1">
    <citation type="journal article" date="2021" name="Hortic Res">
        <title>Chromosome-scale assembly of the Dendrobium chrysotoxum genome enhances the understanding of orchid evolution.</title>
        <authorList>
            <person name="Zhang Y."/>
            <person name="Zhang G.Q."/>
            <person name="Zhang D."/>
            <person name="Liu X.D."/>
            <person name="Xu X.Y."/>
            <person name="Sun W.H."/>
            <person name="Yu X."/>
            <person name="Zhu X."/>
            <person name="Wang Z.W."/>
            <person name="Zhao X."/>
            <person name="Zhong W.Y."/>
            <person name="Chen H."/>
            <person name="Yin W.L."/>
            <person name="Huang T."/>
            <person name="Niu S.C."/>
            <person name="Liu Z.J."/>
        </authorList>
    </citation>
    <scope>NUCLEOTIDE SEQUENCE [LARGE SCALE GENOMIC DNA]</scope>
    <source>
        <strain evidence="3">Lindl</strain>
    </source>
</reference>
<dbReference type="InterPro" id="IPR009836">
    <property type="entry name" value="GRDP-like"/>
</dbReference>
<dbReference type="Pfam" id="PF25335">
    <property type="entry name" value="GRDP_C"/>
    <property type="match status" value="1"/>
</dbReference>
<feature type="region of interest" description="Disordered" evidence="1">
    <location>
        <begin position="1"/>
        <end position="22"/>
    </location>
</feature>
<dbReference type="AlphaFoldDB" id="A0AAV7HD03"/>
<protein>
    <recommendedName>
        <fullName evidence="2">GRPD C-terminal domain-containing protein</fullName>
    </recommendedName>
</protein>
<dbReference type="PANTHER" id="PTHR34365:SF2">
    <property type="entry name" value="ENOLASE (DUF1399)"/>
    <property type="match status" value="1"/>
</dbReference>